<keyword evidence="8" id="KW-1185">Reference proteome</keyword>
<dbReference type="RefSeq" id="WP_151594836.1">
    <property type="nucleotide sequence ID" value="NZ_WBMS02000013.1"/>
</dbReference>
<comment type="caution">
    <text evidence="6">The sequence shown here is derived from an EMBL/GenBank/DDBJ whole genome shotgun (WGS) entry which is preliminary data.</text>
</comment>
<dbReference type="InterPro" id="IPR016163">
    <property type="entry name" value="Ald_DH_C"/>
</dbReference>
<feature type="active site" evidence="3">
    <location>
        <position position="255"/>
    </location>
</feature>
<dbReference type="Pfam" id="PF00171">
    <property type="entry name" value="Aldedh"/>
    <property type="match status" value="1"/>
</dbReference>
<accession>A0A6I4MIB2</accession>
<reference evidence="6 8" key="1">
    <citation type="submission" date="2019-12" db="EMBL/GenBank/DDBJ databases">
        <title>Actinomadura physcomitrii sp. nov., a novel actinomycete isolated from moss [Physcomitrium sphaericum (Ludw) Fuernr].</title>
        <authorList>
            <person name="Zhuang X."/>
        </authorList>
    </citation>
    <scope>NUCLEOTIDE SEQUENCE [LARGE SCALE GENOMIC DNA]</scope>
    <source>
        <strain evidence="6 8">LD22</strain>
    </source>
</reference>
<dbReference type="EMBL" id="WBMS02000017">
    <property type="protein sequence ID" value="MWA03049.1"/>
    <property type="molecule type" value="Genomic_DNA"/>
</dbReference>
<dbReference type="GO" id="GO:0016620">
    <property type="term" value="F:oxidoreductase activity, acting on the aldehyde or oxo group of donors, NAD or NADP as acceptor"/>
    <property type="evidence" value="ECO:0007669"/>
    <property type="project" value="InterPro"/>
</dbReference>
<dbReference type="SUPFAM" id="SSF53720">
    <property type="entry name" value="ALDH-like"/>
    <property type="match status" value="1"/>
</dbReference>
<keyword evidence="2 4" id="KW-0560">Oxidoreductase</keyword>
<feature type="domain" description="Aldehyde dehydrogenase" evidence="5">
    <location>
        <begin position="25"/>
        <end position="479"/>
    </location>
</feature>
<dbReference type="FunFam" id="3.40.605.10:FF:000007">
    <property type="entry name" value="NAD/NADP-dependent betaine aldehyde dehydrogenase"/>
    <property type="match status" value="1"/>
</dbReference>
<evidence type="ECO:0000256" key="1">
    <source>
        <dbReference type="ARBA" id="ARBA00009986"/>
    </source>
</evidence>
<dbReference type="InterPro" id="IPR029510">
    <property type="entry name" value="Ald_DH_CS_GLU"/>
</dbReference>
<dbReference type="AlphaFoldDB" id="A0A6I4MIB2"/>
<evidence type="ECO:0000313" key="6">
    <source>
        <dbReference type="EMBL" id="MWA02379.1"/>
    </source>
</evidence>
<evidence type="ECO:0000313" key="7">
    <source>
        <dbReference type="EMBL" id="MWA03049.1"/>
    </source>
</evidence>
<dbReference type="InterPro" id="IPR016162">
    <property type="entry name" value="Ald_DH_N"/>
</dbReference>
<dbReference type="Proteomes" id="UP000462055">
    <property type="component" value="Unassembled WGS sequence"/>
</dbReference>
<comment type="similarity">
    <text evidence="1 4">Belongs to the aldehyde dehydrogenase family.</text>
</comment>
<dbReference type="PROSITE" id="PS00687">
    <property type="entry name" value="ALDEHYDE_DEHYDR_GLU"/>
    <property type="match status" value="1"/>
</dbReference>
<organism evidence="6 8">
    <name type="scientific">Actinomadura physcomitrii</name>
    <dbReference type="NCBI Taxonomy" id="2650748"/>
    <lineage>
        <taxon>Bacteria</taxon>
        <taxon>Bacillati</taxon>
        <taxon>Actinomycetota</taxon>
        <taxon>Actinomycetes</taxon>
        <taxon>Streptosporangiales</taxon>
        <taxon>Thermomonosporaceae</taxon>
        <taxon>Actinomadura</taxon>
    </lineage>
</organism>
<proteinExistence type="inferred from homology"/>
<dbReference type="EMBL" id="WBMS02000013">
    <property type="protein sequence ID" value="MWA02379.1"/>
    <property type="molecule type" value="Genomic_DNA"/>
</dbReference>
<evidence type="ECO:0000256" key="3">
    <source>
        <dbReference type="PROSITE-ProRule" id="PRU10007"/>
    </source>
</evidence>
<sequence>MSDADRTPPKVHLRINGEKLHAGSGGTYDHISPVTEQVDARIPLAGKEEIDLAVSKAHEAFQVWKRMSPAQRRELLKKLADLIEANSAEFARLGALDNGTPVTVGSAFPATSAEWTRYYAGWADKIQGDVTGNPVQDGELGYTLAQPYGVVGIIITWNGPLISLAMKIPPAVGAGNTVVVKPSELTPFSGELFMDLVEQAGFPPGVINVLPGTAEAGARLVAHPLVKKVSFTGGPATATKILETCAPDMKPAVLELGGKSANIVFEDADIEAACQLGTTFSLIALSGQGCAFATRMIVHEDVYDQVVEQVKLIAQNIPIGDPFDPGVMSGPVVNEAAAERIIGMVERAKGEGATLVTGGARIDRDGYFVQPTVFADVDPESELAQTEVFGPVLAIFKFSTEEQAIALANGTRYALSSYVQTNDLKRAVRVAAELEAGETLINGAMNLQVGRPFGGFGLSGAGKEGGRQGIEEFLRIRSVGVAI</sequence>
<evidence type="ECO:0000256" key="4">
    <source>
        <dbReference type="RuleBase" id="RU003345"/>
    </source>
</evidence>
<dbReference type="Gene3D" id="3.40.309.10">
    <property type="entry name" value="Aldehyde Dehydrogenase, Chain A, domain 2"/>
    <property type="match status" value="1"/>
</dbReference>
<gene>
    <name evidence="6" type="ORF">F8568_018800</name>
    <name evidence="7" type="ORF">F8568_022250</name>
</gene>
<evidence type="ECO:0000313" key="8">
    <source>
        <dbReference type="Proteomes" id="UP000462055"/>
    </source>
</evidence>
<name>A0A6I4MIB2_9ACTN</name>
<evidence type="ECO:0000256" key="2">
    <source>
        <dbReference type="ARBA" id="ARBA00023002"/>
    </source>
</evidence>
<evidence type="ECO:0000259" key="5">
    <source>
        <dbReference type="Pfam" id="PF00171"/>
    </source>
</evidence>
<dbReference type="InterPro" id="IPR015590">
    <property type="entry name" value="Aldehyde_DH_dom"/>
</dbReference>
<dbReference type="InterPro" id="IPR016161">
    <property type="entry name" value="Ald_DH/histidinol_DH"/>
</dbReference>
<protein>
    <submittedName>
        <fullName evidence="6">Aldehyde dehydrogenase family protein</fullName>
    </submittedName>
</protein>
<dbReference type="Gene3D" id="3.40.605.10">
    <property type="entry name" value="Aldehyde Dehydrogenase, Chain A, domain 1"/>
    <property type="match status" value="1"/>
</dbReference>
<dbReference type="FunFam" id="3.40.309.10:FF:000012">
    <property type="entry name" value="Betaine aldehyde dehydrogenase"/>
    <property type="match status" value="1"/>
</dbReference>
<dbReference type="PANTHER" id="PTHR11699">
    <property type="entry name" value="ALDEHYDE DEHYDROGENASE-RELATED"/>
    <property type="match status" value="1"/>
</dbReference>